<dbReference type="EMBL" id="CP039345">
    <property type="protein sequence ID" value="QCD78719.1"/>
    <property type="molecule type" value="Genomic_DNA"/>
</dbReference>
<evidence type="ECO:0000313" key="3">
    <source>
        <dbReference type="Proteomes" id="UP000501690"/>
    </source>
</evidence>
<dbReference type="AlphaFoldDB" id="A0A4D6KU25"/>
<gene>
    <name evidence="2" type="ORF">DEO72_LG1g2355</name>
</gene>
<proteinExistence type="predicted"/>
<accession>A0A4D6KU25</accession>
<keyword evidence="3" id="KW-1185">Reference proteome</keyword>
<organism evidence="2 3">
    <name type="scientific">Vigna unguiculata</name>
    <name type="common">Cowpea</name>
    <dbReference type="NCBI Taxonomy" id="3917"/>
    <lineage>
        <taxon>Eukaryota</taxon>
        <taxon>Viridiplantae</taxon>
        <taxon>Streptophyta</taxon>
        <taxon>Embryophyta</taxon>
        <taxon>Tracheophyta</taxon>
        <taxon>Spermatophyta</taxon>
        <taxon>Magnoliopsida</taxon>
        <taxon>eudicotyledons</taxon>
        <taxon>Gunneridae</taxon>
        <taxon>Pentapetalae</taxon>
        <taxon>rosids</taxon>
        <taxon>fabids</taxon>
        <taxon>Fabales</taxon>
        <taxon>Fabaceae</taxon>
        <taxon>Papilionoideae</taxon>
        <taxon>50 kb inversion clade</taxon>
        <taxon>NPAAA clade</taxon>
        <taxon>indigoferoid/millettioid clade</taxon>
        <taxon>Phaseoleae</taxon>
        <taxon>Vigna</taxon>
    </lineage>
</organism>
<sequence length="145" mass="16613">MRRNILGWVGKEVWISMPWRFRWWMMAAATPITFLTTWWPSDHVAALVTHNWCTNEMEEEDRKPSHDSRLKKEMALSVTMVAGVVVGYVTDNSVINVSSIYVGDCTRMCHEIEYEIGKEKLVGTVRFGIIRVTVLADSLSLRAPP</sequence>
<keyword evidence="1" id="KW-0472">Membrane</keyword>
<reference evidence="2 3" key="1">
    <citation type="submission" date="2019-04" db="EMBL/GenBank/DDBJ databases">
        <title>An improved genome assembly and genetic linkage map for asparagus bean, Vigna unguiculata ssp. sesquipedialis.</title>
        <authorList>
            <person name="Xia Q."/>
            <person name="Zhang R."/>
            <person name="Dong Y."/>
        </authorList>
    </citation>
    <scope>NUCLEOTIDE SEQUENCE [LARGE SCALE GENOMIC DNA]</scope>
    <source>
        <tissue evidence="2">Leaf</tissue>
    </source>
</reference>
<evidence type="ECO:0000313" key="2">
    <source>
        <dbReference type="EMBL" id="QCD78719.1"/>
    </source>
</evidence>
<keyword evidence="1" id="KW-1133">Transmembrane helix</keyword>
<feature type="transmembrane region" description="Helical" evidence="1">
    <location>
        <begin position="21"/>
        <end position="39"/>
    </location>
</feature>
<keyword evidence="1" id="KW-0812">Transmembrane</keyword>
<name>A0A4D6KU25_VIGUN</name>
<dbReference type="Proteomes" id="UP000501690">
    <property type="component" value="Linkage Group LG1"/>
</dbReference>
<protein>
    <submittedName>
        <fullName evidence="2">Uncharacterized protein</fullName>
    </submittedName>
</protein>
<evidence type="ECO:0000256" key="1">
    <source>
        <dbReference type="SAM" id="Phobius"/>
    </source>
</evidence>